<dbReference type="SUPFAM" id="SSF52047">
    <property type="entry name" value="RNI-like"/>
    <property type="match status" value="1"/>
</dbReference>
<gene>
    <name evidence="3" type="primary">LOC112286647</name>
</gene>
<dbReference type="InterPro" id="IPR044809">
    <property type="entry name" value="AUF1-like"/>
</dbReference>
<feature type="compositionally biased region" description="Acidic residues" evidence="1">
    <location>
        <begin position="118"/>
        <end position="143"/>
    </location>
</feature>
<dbReference type="AlphaFoldDB" id="A0A7I4BWB2"/>
<feature type="domain" description="F-box/LRR-repeat protein 15/At3g58940/PEG3-like LRR" evidence="2">
    <location>
        <begin position="263"/>
        <end position="380"/>
    </location>
</feature>
<dbReference type="Proteomes" id="UP000006727">
    <property type="component" value="Chromosome 1"/>
</dbReference>
<dbReference type="InterPro" id="IPR055411">
    <property type="entry name" value="LRR_FXL15/At3g58940/PEG3-like"/>
</dbReference>
<dbReference type="EMBL" id="ABEU02000001">
    <property type="status" value="NOT_ANNOTATED_CDS"/>
    <property type="molecule type" value="Genomic_DNA"/>
</dbReference>
<dbReference type="PANTHER" id="PTHR31215">
    <property type="entry name" value="OS05G0510400 PROTEIN-RELATED"/>
    <property type="match status" value="1"/>
</dbReference>
<dbReference type="FunCoup" id="A0A7I4BWB2">
    <property type="interactions" value="962"/>
</dbReference>
<dbReference type="InterPro" id="IPR036047">
    <property type="entry name" value="F-box-like_dom_sf"/>
</dbReference>
<dbReference type="Pfam" id="PF24758">
    <property type="entry name" value="LRR_At5g56370"/>
    <property type="match status" value="1"/>
</dbReference>
<name>A0A7I4BWB2_PHYPA</name>
<evidence type="ECO:0000259" key="2">
    <source>
        <dbReference type="Pfam" id="PF24758"/>
    </source>
</evidence>
<accession>A0A7I4BWB2</accession>
<dbReference type="InParanoid" id="A0A7I4BWB2"/>
<dbReference type="Gene3D" id="3.80.10.10">
    <property type="entry name" value="Ribonuclease Inhibitor"/>
    <property type="match status" value="1"/>
</dbReference>
<sequence length="571" mass="64578">MANSKLIFNRLQEHAIAPASNRVLDGSILATSLAAIISRNVAEEIQPLSVEEALPIHVLSDIINKVKDARDLANCRATSKTMKEVVREVRCLNLVCLKRYYELARKRYPVRPQCSYSDTEDEDDMIESDSDESEEDEDDDDCCEMSQVNSNRGYQNGCCANSSSFSNSSLQHTDNVSFKNACLKMLRCVGKVEQLRIEVDQEMQDNPLLKEEIHMVDFWLSEPMFVRKWVYSCGHSLQHLTVIDYGQQAIMRQSPILRILSEQCKQLVSLELRNMYLDTSDLEVMPKMKSLTLRCIKMTERSLTEINACMPELVILALVSVFGVQDAHFSSNKLEVLCLGLSTSAKVVDLHLPIVKKLQIKMVCPDVLRVHAPKLTYVAVCMENRDGSIVEFDDVTNLKELLFGASHFSTLSRLIRTNSVLEKVFLDVPCMALGGDGKWEGVIPQVPLQIPDIESLKELCPFLHTLSVGPGLWHSMEQSLATNQELTTFRTWPALSRLIVHMVALSLESCVALLLRLVSTVPSLQRLEIYVHLDSPVKPDQLRSTCQEHLAHTNLQWGTWRRSLNFACFSF</sequence>
<evidence type="ECO:0000313" key="3">
    <source>
        <dbReference type="EnsemblPlants" id="Pp3c1_20980V3.4"/>
    </source>
</evidence>
<keyword evidence="4" id="KW-1185">Reference proteome</keyword>
<dbReference type="SUPFAM" id="SSF81383">
    <property type="entry name" value="F-box domain"/>
    <property type="match status" value="1"/>
</dbReference>
<dbReference type="EnsemblPlants" id="Pp3c1_20980V3.4">
    <property type="protein sequence ID" value="Pp3c1_20980V3.4"/>
    <property type="gene ID" value="Pp3c1_20980"/>
</dbReference>
<reference evidence="3 4" key="2">
    <citation type="journal article" date="2018" name="Plant J.">
        <title>The Physcomitrella patens chromosome-scale assembly reveals moss genome structure and evolution.</title>
        <authorList>
            <person name="Lang D."/>
            <person name="Ullrich K.K."/>
            <person name="Murat F."/>
            <person name="Fuchs J."/>
            <person name="Jenkins J."/>
            <person name="Haas F.B."/>
            <person name="Piednoel M."/>
            <person name="Gundlach H."/>
            <person name="Van Bel M."/>
            <person name="Meyberg R."/>
            <person name="Vives C."/>
            <person name="Morata J."/>
            <person name="Symeonidi A."/>
            <person name="Hiss M."/>
            <person name="Muchero W."/>
            <person name="Kamisugi Y."/>
            <person name="Saleh O."/>
            <person name="Blanc G."/>
            <person name="Decker E.L."/>
            <person name="van Gessel N."/>
            <person name="Grimwood J."/>
            <person name="Hayes R.D."/>
            <person name="Graham S.W."/>
            <person name="Gunter L.E."/>
            <person name="McDaniel S.F."/>
            <person name="Hoernstein S.N.W."/>
            <person name="Larsson A."/>
            <person name="Li F.W."/>
            <person name="Perroud P.F."/>
            <person name="Phillips J."/>
            <person name="Ranjan P."/>
            <person name="Rokshar D.S."/>
            <person name="Rothfels C.J."/>
            <person name="Schneider L."/>
            <person name="Shu S."/>
            <person name="Stevenson D.W."/>
            <person name="Thummler F."/>
            <person name="Tillich M."/>
            <person name="Villarreal Aguilar J.C."/>
            <person name="Widiez T."/>
            <person name="Wong G.K."/>
            <person name="Wymore A."/>
            <person name="Zhang Y."/>
            <person name="Zimmer A.D."/>
            <person name="Quatrano R.S."/>
            <person name="Mayer K.F.X."/>
            <person name="Goodstein D."/>
            <person name="Casacuberta J.M."/>
            <person name="Vandepoele K."/>
            <person name="Reski R."/>
            <person name="Cuming A.C."/>
            <person name="Tuskan G.A."/>
            <person name="Maumus F."/>
            <person name="Salse J."/>
            <person name="Schmutz J."/>
            <person name="Rensing S.A."/>
        </authorList>
    </citation>
    <scope>NUCLEOTIDE SEQUENCE [LARGE SCALE GENOMIC DNA]</scope>
    <source>
        <strain evidence="3 4">cv. Gransden 2004</strain>
    </source>
</reference>
<evidence type="ECO:0000313" key="4">
    <source>
        <dbReference type="Proteomes" id="UP000006727"/>
    </source>
</evidence>
<proteinExistence type="predicted"/>
<reference evidence="3" key="3">
    <citation type="submission" date="2020-12" db="UniProtKB">
        <authorList>
            <consortium name="EnsemblPlants"/>
        </authorList>
    </citation>
    <scope>IDENTIFICATION</scope>
</reference>
<protein>
    <recommendedName>
        <fullName evidence="2">F-box/LRR-repeat protein 15/At3g58940/PEG3-like LRR domain-containing protein</fullName>
    </recommendedName>
</protein>
<feature type="region of interest" description="Disordered" evidence="1">
    <location>
        <begin position="113"/>
        <end position="144"/>
    </location>
</feature>
<dbReference type="InterPro" id="IPR032675">
    <property type="entry name" value="LRR_dom_sf"/>
</dbReference>
<dbReference type="Gramene" id="Pp3c1_20980V3.4">
    <property type="protein sequence ID" value="Pp3c1_20980V3.4"/>
    <property type="gene ID" value="Pp3c1_20980"/>
</dbReference>
<evidence type="ECO:0000256" key="1">
    <source>
        <dbReference type="SAM" id="MobiDB-lite"/>
    </source>
</evidence>
<reference evidence="3 4" key="1">
    <citation type="journal article" date="2008" name="Science">
        <title>The Physcomitrella genome reveals evolutionary insights into the conquest of land by plants.</title>
        <authorList>
            <person name="Rensing S."/>
            <person name="Lang D."/>
            <person name="Zimmer A."/>
            <person name="Terry A."/>
            <person name="Salamov A."/>
            <person name="Shapiro H."/>
            <person name="Nishiyama T."/>
            <person name="Perroud P.-F."/>
            <person name="Lindquist E."/>
            <person name="Kamisugi Y."/>
            <person name="Tanahashi T."/>
            <person name="Sakakibara K."/>
            <person name="Fujita T."/>
            <person name="Oishi K."/>
            <person name="Shin-I T."/>
            <person name="Kuroki Y."/>
            <person name="Toyoda A."/>
            <person name="Suzuki Y."/>
            <person name="Hashimoto A."/>
            <person name="Yamaguchi K."/>
            <person name="Sugano A."/>
            <person name="Kohara Y."/>
            <person name="Fujiyama A."/>
            <person name="Anterola A."/>
            <person name="Aoki S."/>
            <person name="Ashton N."/>
            <person name="Barbazuk W.B."/>
            <person name="Barker E."/>
            <person name="Bennetzen J."/>
            <person name="Bezanilla M."/>
            <person name="Blankenship R."/>
            <person name="Cho S.H."/>
            <person name="Dutcher S."/>
            <person name="Estelle M."/>
            <person name="Fawcett J.A."/>
            <person name="Gundlach H."/>
            <person name="Hanada K."/>
            <person name="Heyl A."/>
            <person name="Hicks K.A."/>
            <person name="Hugh J."/>
            <person name="Lohr M."/>
            <person name="Mayer K."/>
            <person name="Melkozernov A."/>
            <person name="Murata T."/>
            <person name="Nelson D."/>
            <person name="Pils B."/>
            <person name="Prigge M."/>
            <person name="Reiss B."/>
            <person name="Renner T."/>
            <person name="Rombauts S."/>
            <person name="Rushton P."/>
            <person name="Sanderfoot A."/>
            <person name="Schween G."/>
            <person name="Shiu S.-H."/>
            <person name="Stueber K."/>
            <person name="Theodoulou F.L."/>
            <person name="Tu H."/>
            <person name="Van de Peer Y."/>
            <person name="Verrier P.J."/>
            <person name="Waters E."/>
            <person name="Wood A."/>
            <person name="Yang L."/>
            <person name="Cove D."/>
            <person name="Cuming A."/>
            <person name="Hasebe M."/>
            <person name="Lucas S."/>
            <person name="Mishler D.B."/>
            <person name="Reski R."/>
            <person name="Grigoriev I."/>
            <person name="Quatrano R.S."/>
            <person name="Boore J.L."/>
        </authorList>
    </citation>
    <scope>NUCLEOTIDE SEQUENCE [LARGE SCALE GENOMIC DNA]</scope>
    <source>
        <strain evidence="3 4">cv. Gransden 2004</strain>
    </source>
</reference>
<organism evidence="3 4">
    <name type="scientific">Physcomitrium patens</name>
    <name type="common">Spreading-leaved earth moss</name>
    <name type="synonym">Physcomitrella patens</name>
    <dbReference type="NCBI Taxonomy" id="3218"/>
    <lineage>
        <taxon>Eukaryota</taxon>
        <taxon>Viridiplantae</taxon>
        <taxon>Streptophyta</taxon>
        <taxon>Embryophyta</taxon>
        <taxon>Bryophyta</taxon>
        <taxon>Bryophytina</taxon>
        <taxon>Bryopsida</taxon>
        <taxon>Funariidae</taxon>
        <taxon>Funariales</taxon>
        <taxon>Funariaceae</taxon>
        <taxon>Physcomitrium</taxon>
    </lineage>
</organism>